<keyword evidence="4" id="KW-0274">FAD</keyword>
<dbReference type="AlphaFoldDB" id="R7QGX9"/>
<dbReference type="Pfam" id="PF05199">
    <property type="entry name" value="GMC_oxred_C"/>
    <property type="match status" value="1"/>
</dbReference>
<dbReference type="PROSITE" id="PS00624">
    <property type="entry name" value="GMC_OXRED_2"/>
    <property type="match status" value="1"/>
</dbReference>
<dbReference type="InterPro" id="IPR000172">
    <property type="entry name" value="GMC_OxRdtase_N"/>
</dbReference>
<dbReference type="InterPro" id="IPR036188">
    <property type="entry name" value="FAD/NAD-bd_sf"/>
</dbReference>
<dbReference type="RefSeq" id="XP_005716499.1">
    <property type="nucleotide sequence ID" value="XM_005716442.1"/>
</dbReference>
<feature type="domain" description="Glucose-methanol-choline oxidoreductase N-terminal" evidence="5">
    <location>
        <begin position="400"/>
        <end position="414"/>
    </location>
</feature>
<evidence type="ECO:0000259" key="5">
    <source>
        <dbReference type="PROSITE" id="PS00624"/>
    </source>
</evidence>
<organism evidence="6 7">
    <name type="scientific">Chondrus crispus</name>
    <name type="common">Carrageen Irish moss</name>
    <name type="synonym">Polymorpha crispa</name>
    <dbReference type="NCBI Taxonomy" id="2769"/>
    <lineage>
        <taxon>Eukaryota</taxon>
        <taxon>Rhodophyta</taxon>
        <taxon>Florideophyceae</taxon>
        <taxon>Rhodymeniophycidae</taxon>
        <taxon>Gigartinales</taxon>
        <taxon>Gigartinaceae</taxon>
        <taxon>Chondrus</taxon>
    </lineage>
</organism>
<evidence type="ECO:0000313" key="7">
    <source>
        <dbReference type="Proteomes" id="UP000012073"/>
    </source>
</evidence>
<dbReference type="Gene3D" id="3.50.50.60">
    <property type="entry name" value="FAD/NAD(P)-binding domain"/>
    <property type="match status" value="1"/>
</dbReference>
<reference evidence="7" key="1">
    <citation type="journal article" date="2013" name="Proc. Natl. Acad. Sci. U.S.A.">
        <title>Genome structure and metabolic features in the red seaweed Chondrus crispus shed light on evolution of the Archaeplastida.</title>
        <authorList>
            <person name="Collen J."/>
            <person name="Porcel B."/>
            <person name="Carre W."/>
            <person name="Ball S.G."/>
            <person name="Chaparro C."/>
            <person name="Tonon T."/>
            <person name="Barbeyron T."/>
            <person name="Michel G."/>
            <person name="Noel B."/>
            <person name="Valentin K."/>
            <person name="Elias M."/>
            <person name="Artiguenave F."/>
            <person name="Arun A."/>
            <person name="Aury J.M."/>
            <person name="Barbosa-Neto J.F."/>
            <person name="Bothwell J.H."/>
            <person name="Bouget F.Y."/>
            <person name="Brillet L."/>
            <person name="Cabello-Hurtado F."/>
            <person name="Capella-Gutierrez S."/>
            <person name="Charrier B."/>
            <person name="Cladiere L."/>
            <person name="Cock J.M."/>
            <person name="Coelho S.M."/>
            <person name="Colleoni C."/>
            <person name="Czjzek M."/>
            <person name="Da Silva C."/>
            <person name="Delage L."/>
            <person name="Denoeud F."/>
            <person name="Deschamps P."/>
            <person name="Dittami S.M."/>
            <person name="Gabaldon T."/>
            <person name="Gachon C.M."/>
            <person name="Groisillier A."/>
            <person name="Herve C."/>
            <person name="Jabbari K."/>
            <person name="Katinka M."/>
            <person name="Kloareg B."/>
            <person name="Kowalczyk N."/>
            <person name="Labadie K."/>
            <person name="Leblanc C."/>
            <person name="Lopez P.J."/>
            <person name="McLachlan D.H."/>
            <person name="Meslet-Cladiere L."/>
            <person name="Moustafa A."/>
            <person name="Nehr Z."/>
            <person name="Nyvall Collen P."/>
            <person name="Panaud O."/>
            <person name="Partensky F."/>
            <person name="Poulain J."/>
            <person name="Rensing S.A."/>
            <person name="Rousvoal S."/>
            <person name="Samson G."/>
            <person name="Symeonidi A."/>
            <person name="Weissenbach J."/>
            <person name="Zambounis A."/>
            <person name="Wincker P."/>
            <person name="Boyen C."/>
        </authorList>
    </citation>
    <scope>NUCLEOTIDE SEQUENCE [LARGE SCALE GENOMIC DNA]</scope>
    <source>
        <strain evidence="7">cv. Stackhouse</strain>
    </source>
</reference>
<evidence type="ECO:0000256" key="2">
    <source>
        <dbReference type="ARBA" id="ARBA00010790"/>
    </source>
</evidence>
<evidence type="ECO:0000256" key="4">
    <source>
        <dbReference type="ARBA" id="ARBA00022827"/>
    </source>
</evidence>
<dbReference type="InterPro" id="IPR007867">
    <property type="entry name" value="GMC_OxRtase_C"/>
</dbReference>
<comment type="similarity">
    <text evidence="2">Belongs to the GMC oxidoreductase family.</text>
</comment>
<protein>
    <recommendedName>
        <fullName evidence="5">Glucose-methanol-choline oxidoreductase N-terminal domain-containing protein</fullName>
    </recommendedName>
</protein>
<dbReference type="SUPFAM" id="SSF51905">
    <property type="entry name" value="FAD/NAD(P)-binding domain"/>
    <property type="match status" value="1"/>
</dbReference>
<dbReference type="KEGG" id="ccp:CHC_T00005062001"/>
<dbReference type="Gramene" id="CDF36680">
    <property type="protein sequence ID" value="CDF36680"/>
    <property type="gene ID" value="CHC_T00005062001"/>
</dbReference>
<dbReference type="GO" id="GO:0050660">
    <property type="term" value="F:flavin adenine dinucleotide binding"/>
    <property type="evidence" value="ECO:0007669"/>
    <property type="project" value="InterPro"/>
</dbReference>
<sequence>MACARPCGLAAERRSETSLLPRPSRRLSYIKRGNASIKAALRNHRPPRRVAGRYSPFLLSCPPQRPALFCPPVLSAPSLRKLPQGLYAPPSRLSMTPKCNPFNFPHQTALASLFPYPLSSAMPPAFARVVIALFVTLAGATTPPDLLIIGAGTSGCALAARLCVALPTRNITLLERASPRNSAADFLVRSPRQMWLAWQSSSVVEPIRTLPSSGLLGRAVPVFTGATLGGTSAINGMQWVVPRDGSVDTWGIRNLTTNSARRYYQRAFRTIGFAAQIPPLRQRHVDAFLGAARRAGYDTGNKDPFDPSEAFDFFENRMAIDLAGVRRDSCTAYLSPVLNTKCAHNLRLVQGASVTRLLLSRESRPRATGVEYTVSGSSAGERRTRKLRVAAGGELIVTAGPFGSPKLLQLSGIGPRDVLQKAGIPVRVGLPVGTHTVARPFAALDSEIQAPLEPSNNSTLLNDTAQRTLWDAGRGSVLGRSSFIANGRDRADAYLTGTGSFFPALVDRSIVSTNCNSNVALSRGFVRVTTRNASAPLDVQMALLQKRADFLRMQRCLLRLRRLHEELPRRFTAKWANPSDGQITERWIRDNAGWAGHMVGGCAVGEVLTDGLRVKGVRGLRVVDSSSLRNMPESAGPMASTYMLAEFMAEVIGKEIKDGSGVYQ</sequence>
<dbReference type="PhylomeDB" id="R7QGX9"/>
<dbReference type="STRING" id="2769.R7QGX9"/>
<keyword evidence="3" id="KW-0285">Flavoprotein</keyword>
<keyword evidence="7" id="KW-1185">Reference proteome</keyword>
<accession>R7QGX9</accession>
<comment type="cofactor">
    <cofactor evidence="1">
        <name>FAD</name>
        <dbReference type="ChEBI" id="CHEBI:57692"/>
    </cofactor>
</comment>
<dbReference type="PANTHER" id="PTHR11552">
    <property type="entry name" value="GLUCOSE-METHANOL-CHOLINE GMC OXIDOREDUCTASE"/>
    <property type="match status" value="1"/>
</dbReference>
<dbReference type="GeneID" id="17324216"/>
<dbReference type="Pfam" id="PF00732">
    <property type="entry name" value="GMC_oxred_N"/>
    <property type="match status" value="1"/>
</dbReference>
<dbReference type="OrthoDB" id="269227at2759"/>
<evidence type="ECO:0000256" key="3">
    <source>
        <dbReference type="ARBA" id="ARBA00022630"/>
    </source>
</evidence>
<dbReference type="EMBL" id="HG001796">
    <property type="protein sequence ID" value="CDF36680.1"/>
    <property type="molecule type" value="Genomic_DNA"/>
</dbReference>
<proteinExistence type="inferred from homology"/>
<dbReference type="Gene3D" id="3.30.410.40">
    <property type="match status" value="1"/>
</dbReference>
<evidence type="ECO:0000313" key="6">
    <source>
        <dbReference type="EMBL" id="CDF36680.1"/>
    </source>
</evidence>
<evidence type="ECO:0000256" key="1">
    <source>
        <dbReference type="ARBA" id="ARBA00001974"/>
    </source>
</evidence>
<dbReference type="GO" id="GO:0016614">
    <property type="term" value="F:oxidoreductase activity, acting on CH-OH group of donors"/>
    <property type="evidence" value="ECO:0007669"/>
    <property type="project" value="InterPro"/>
</dbReference>
<name>R7QGX9_CHOCR</name>
<dbReference type="Proteomes" id="UP000012073">
    <property type="component" value="Unassembled WGS sequence"/>
</dbReference>
<dbReference type="PANTHER" id="PTHR11552:SF147">
    <property type="entry name" value="CHOLINE DEHYDROGENASE, MITOCHONDRIAL"/>
    <property type="match status" value="1"/>
</dbReference>
<gene>
    <name evidence="6" type="ORF">CHC_T00005062001</name>
</gene>
<dbReference type="InterPro" id="IPR012132">
    <property type="entry name" value="GMC_OxRdtase"/>
</dbReference>